<feature type="transmembrane region" description="Helical" evidence="1">
    <location>
        <begin position="250"/>
        <end position="271"/>
    </location>
</feature>
<keyword evidence="3" id="KW-1185">Reference proteome</keyword>
<dbReference type="EMBL" id="JBHTJO010000001">
    <property type="protein sequence ID" value="MFD0985851.1"/>
    <property type="molecule type" value="Genomic_DNA"/>
</dbReference>
<proteinExistence type="predicted"/>
<feature type="transmembrane region" description="Helical" evidence="1">
    <location>
        <begin position="185"/>
        <end position="204"/>
    </location>
</feature>
<protein>
    <submittedName>
        <fullName evidence="2">DUF4153 domain-containing protein</fullName>
    </submittedName>
</protein>
<reference evidence="3" key="1">
    <citation type="journal article" date="2019" name="Int. J. Syst. Evol. Microbiol.">
        <title>The Global Catalogue of Microorganisms (GCM) 10K type strain sequencing project: providing services to taxonomists for standard genome sequencing and annotation.</title>
        <authorList>
            <consortium name="The Broad Institute Genomics Platform"/>
            <consortium name="The Broad Institute Genome Sequencing Center for Infectious Disease"/>
            <person name="Wu L."/>
            <person name="Ma J."/>
        </authorList>
    </citation>
    <scope>NUCLEOTIDE SEQUENCE [LARGE SCALE GENOMIC DNA]</scope>
    <source>
        <strain evidence="3">CCUG 61697</strain>
    </source>
</reference>
<gene>
    <name evidence="2" type="ORF">ACFQ2F_01925</name>
</gene>
<dbReference type="RefSeq" id="WP_379084905.1">
    <property type="nucleotide sequence ID" value="NZ_JBHTJO010000001.1"/>
</dbReference>
<comment type="caution">
    <text evidence="2">The sequence shown here is derived from an EMBL/GenBank/DDBJ whole genome shotgun (WGS) entry which is preliminary data.</text>
</comment>
<feature type="transmembrane region" description="Helical" evidence="1">
    <location>
        <begin position="105"/>
        <end position="124"/>
    </location>
</feature>
<name>A0ABW3J7Y0_9HYPH</name>
<feature type="transmembrane region" description="Helical" evidence="1">
    <location>
        <begin position="145"/>
        <end position="165"/>
    </location>
</feature>
<evidence type="ECO:0000313" key="2">
    <source>
        <dbReference type="EMBL" id="MFD0985851.1"/>
    </source>
</evidence>
<feature type="transmembrane region" description="Helical" evidence="1">
    <location>
        <begin position="283"/>
        <end position="301"/>
    </location>
</feature>
<keyword evidence="1" id="KW-1133">Transmembrane helix</keyword>
<feature type="transmembrane region" description="Helical" evidence="1">
    <location>
        <begin position="313"/>
        <end position="332"/>
    </location>
</feature>
<keyword evidence="1" id="KW-0812">Transmembrane</keyword>
<accession>A0ABW3J7Y0</accession>
<evidence type="ECO:0000256" key="1">
    <source>
        <dbReference type="SAM" id="Phobius"/>
    </source>
</evidence>
<keyword evidence="1" id="KW-0472">Membrane</keyword>
<dbReference type="Pfam" id="PF13687">
    <property type="entry name" value="DUF4153"/>
    <property type="match status" value="1"/>
</dbReference>
<feature type="transmembrane region" description="Helical" evidence="1">
    <location>
        <begin position="339"/>
        <end position="360"/>
    </location>
</feature>
<feature type="transmembrane region" description="Helical" evidence="1">
    <location>
        <begin position="80"/>
        <end position="99"/>
    </location>
</feature>
<dbReference type="Proteomes" id="UP001597102">
    <property type="component" value="Unassembled WGS sequence"/>
</dbReference>
<dbReference type="InterPro" id="IPR025291">
    <property type="entry name" value="DUF4153"/>
</dbReference>
<feature type="transmembrane region" description="Helical" evidence="1">
    <location>
        <begin position="21"/>
        <end position="42"/>
    </location>
</feature>
<organism evidence="2 3">
    <name type="scientific">Methyloligella solikamskensis</name>
    <dbReference type="NCBI Taxonomy" id="1177756"/>
    <lineage>
        <taxon>Bacteria</taxon>
        <taxon>Pseudomonadati</taxon>
        <taxon>Pseudomonadota</taxon>
        <taxon>Alphaproteobacteria</taxon>
        <taxon>Hyphomicrobiales</taxon>
        <taxon>Hyphomicrobiaceae</taxon>
        <taxon>Methyloligella</taxon>
    </lineage>
</organism>
<sequence length="604" mass="66349">MAELFRKIRWREAAANIAQDAVAGIVRFPIPVALCVAMFLLARSDLEAGMYFRLFAIWVCGSLLFISLQLNRERQGWGALTVYVLGPVLFVAVAAIFLASWLPSIPYDFLASGLFLLGFAAPYLRKEQQGTAFWTYAAKLALNGVLSAIGATILFLGGCAIIYSIKYLFGVDLNAIRVVKFIGEASLYLVFPIAVLAGIPSDFNQTADRYPKSLRLIADYAVIPLLAIYTVILYAYMAKIALAGELPEGGVAYLVVGYAVAGVLTYLLVYPLESGLAALFRRVFFPLLILPLILLAIAIGVRIEEYGLTEHRYALLLCLVWLTISVGLAVLLDRMRAPALIVWTLALLLIGASAGPWSAVGISTWSQVGRLEAVLKHSGVLVNGKMTQPSKEPSRADRVAVSGIVDYLAGTNKLHEIGPWIGDPEHPGLPPESFDMTAKTAVERMGFDYVQAYERVTDAPRRFSFGTDRGAIVQKVTEVAGYDYLIALSLSPDEKRAQSLEERFALKAGEAETDELVAKYDPDALSMEIAVPSKKERVRFDLAPLIERFADTARSIQPDELTMEESDGPLRVRLELRRIHGSVSPEGDRPKIKYFYGKLLIALE</sequence>
<evidence type="ECO:0000313" key="3">
    <source>
        <dbReference type="Proteomes" id="UP001597102"/>
    </source>
</evidence>
<feature type="transmembrane region" description="Helical" evidence="1">
    <location>
        <begin position="216"/>
        <end position="238"/>
    </location>
</feature>
<feature type="transmembrane region" description="Helical" evidence="1">
    <location>
        <begin position="48"/>
        <end position="68"/>
    </location>
</feature>